<evidence type="ECO:0000313" key="4">
    <source>
        <dbReference type="Proteomes" id="UP001417504"/>
    </source>
</evidence>
<protein>
    <submittedName>
        <fullName evidence="3">Uncharacterized protein</fullName>
    </submittedName>
</protein>
<feature type="signal peptide" evidence="2">
    <location>
        <begin position="1"/>
        <end position="21"/>
    </location>
</feature>
<accession>A0AAP0F559</accession>
<name>A0AAP0F559_9MAGN</name>
<reference evidence="3 4" key="1">
    <citation type="submission" date="2024-01" db="EMBL/GenBank/DDBJ databases">
        <title>Genome assemblies of Stephania.</title>
        <authorList>
            <person name="Yang L."/>
        </authorList>
    </citation>
    <scope>NUCLEOTIDE SEQUENCE [LARGE SCALE GENOMIC DNA]</scope>
    <source>
        <strain evidence="3">QJT</strain>
        <tissue evidence="3">Leaf</tissue>
    </source>
</reference>
<comment type="caution">
    <text evidence="3">The sequence shown here is derived from an EMBL/GenBank/DDBJ whole genome shotgun (WGS) entry which is preliminary data.</text>
</comment>
<proteinExistence type="predicted"/>
<evidence type="ECO:0000256" key="1">
    <source>
        <dbReference type="SAM" id="MobiDB-lite"/>
    </source>
</evidence>
<keyword evidence="2" id="KW-0732">Signal</keyword>
<dbReference type="AlphaFoldDB" id="A0AAP0F559"/>
<keyword evidence="4" id="KW-1185">Reference proteome</keyword>
<sequence>MRVLVLLQTLLFISLLGVVHLAALAKGTRTLIHENPWKDISLVTRNGNGRLWPPPPRPRREPPSQPTAYRGYSIISREPSPAEAYI</sequence>
<dbReference type="Proteomes" id="UP001417504">
    <property type="component" value="Unassembled WGS sequence"/>
</dbReference>
<evidence type="ECO:0000256" key="2">
    <source>
        <dbReference type="SAM" id="SignalP"/>
    </source>
</evidence>
<dbReference type="EMBL" id="JBBNAE010000008">
    <property type="protein sequence ID" value="KAK9101738.1"/>
    <property type="molecule type" value="Genomic_DNA"/>
</dbReference>
<gene>
    <name evidence="3" type="ORF">Sjap_018992</name>
</gene>
<evidence type="ECO:0000313" key="3">
    <source>
        <dbReference type="EMBL" id="KAK9101738.1"/>
    </source>
</evidence>
<feature type="region of interest" description="Disordered" evidence="1">
    <location>
        <begin position="46"/>
        <end position="69"/>
    </location>
</feature>
<feature type="chain" id="PRO_5043022088" evidence="2">
    <location>
        <begin position="22"/>
        <end position="86"/>
    </location>
</feature>
<organism evidence="3 4">
    <name type="scientific">Stephania japonica</name>
    <dbReference type="NCBI Taxonomy" id="461633"/>
    <lineage>
        <taxon>Eukaryota</taxon>
        <taxon>Viridiplantae</taxon>
        <taxon>Streptophyta</taxon>
        <taxon>Embryophyta</taxon>
        <taxon>Tracheophyta</taxon>
        <taxon>Spermatophyta</taxon>
        <taxon>Magnoliopsida</taxon>
        <taxon>Ranunculales</taxon>
        <taxon>Menispermaceae</taxon>
        <taxon>Menispermoideae</taxon>
        <taxon>Cissampelideae</taxon>
        <taxon>Stephania</taxon>
    </lineage>
</organism>